<accession>A0A917GG72</accession>
<sequence>MYKDLEPFVFVNSYETQTIDFSNPKAVKALNTALLFAYYHITYWEFSDQNLCPPIPGRVDYIHHLATLLSSSGIKENIQVLDVGTGATCIYPLLGNAVYDWQFLASDVDKDSLENAQVIIDKNRLSDKIKLIFQAEVSQILKGIFNTSDKLSATMCNPPFFKSEAEAIEATTRKLKGLGKPSETLVRNFGGTSNELWYEGGEKAFLHTYLYESSFFKEQCFWFTTLVSNNDHVRSMKVSLKKLGATEVKVIQMTLGNKISRIVAWTFLTKEQQKDWN</sequence>
<dbReference type="GO" id="GO:0005737">
    <property type="term" value="C:cytoplasm"/>
    <property type="evidence" value="ECO:0007669"/>
    <property type="project" value="InterPro"/>
</dbReference>
<protein>
    <submittedName>
        <fullName evidence="6">Ribosomal RNA large subunit methyltransferase F</fullName>
    </submittedName>
</protein>
<dbReference type="SUPFAM" id="SSF53335">
    <property type="entry name" value="S-adenosyl-L-methionine-dependent methyltransferases"/>
    <property type="match status" value="1"/>
</dbReference>
<dbReference type="InterPro" id="IPR010286">
    <property type="entry name" value="METTL16/RlmF"/>
</dbReference>
<dbReference type="AlphaFoldDB" id="A0A917GG72"/>
<evidence type="ECO:0000256" key="2">
    <source>
        <dbReference type="ARBA" id="ARBA00022552"/>
    </source>
</evidence>
<keyword evidence="5" id="KW-0949">S-adenosyl-L-methionine</keyword>
<keyword evidence="2" id="KW-0698">rRNA processing</keyword>
<proteinExistence type="predicted"/>
<reference evidence="6" key="1">
    <citation type="journal article" date="2014" name="Int. J. Syst. Evol. Microbiol.">
        <title>Complete genome sequence of Corynebacterium casei LMG S-19264T (=DSM 44701T), isolated from a smear-ripened cheese.</title>
        <authorList>
            <consortium name="US DOE Joint Genome Institute (JGI-PGF)"/>
            <person name="Walter F."/>
            <person name="Albersmeier A."/>
            <person name="Kalinowski J."/>
            <person name="Ruckert C."/>
        </authorList>
    </citation>
    <scope>NUCLEOTIDE SEQUENCE</scope>
    <source>
        <strain evidence="6">CGMCC 1.12751</strain>
    </source>
</reference>
<organism evidence="6 7">
    <name type="scientific">Bizionia arctica</name>
    <dbReference type="NCBI Taxonomy" id="1495645"/>
    <lineage>
        <taxon>Bacteria</taxon>
        <taxon>Pseudomonadati</taxon>
        <taxon>Bacteroidota</taxon>
        <taxon>Flavobacteriia</taxon>
        <taxon>Flavobacteriales</taxon>
        <taxon>Flavobacteriaceae</taxon>
        <taxon>Bizionia</taxon>
    </lineage>
</organism>
<dbReference type="Pfam" id="PF05971">
    <property type="entry name" value="Methyltransf_10"/>
    <property type="match status" value="1"/>
</dbReference>
<comment type="caution">
    <text evidence="6">The sequence shown here is derived from an EMBL/GenBank/DDBJ whole genome shotgun (WGS) entry which is preliminary data.</text>
</comment>
<dbReference type="PIRSF" id="PIRSF029038">
    <property type="entry name" value="Mtase_YbiN_prd"/>
    <property type="match status" value="1"/>
</dbReference>
<dbReference type="Proteomes" id="UP000625976">
    <property type="component" value="Unassembled WGS sequence"/>
</dbReference>
<dbReference type="InterPro" id="IPR029063">
    <property type="entry name" value="SAM-dependent_MTases_sf"/>
</dbReference>
<evidence type="ECO:0000313" key="6">
    <source>
        <dbReference type="EMBL" id="GGG44002.1"/>
    </source>
</evidence>
<dbReference type="GO" id="GO:0070475">
    <property type="term" value="P:rRNA base methylation"/>
    <property type="evidence" value="ECO:0007669"/>
    <property type="project" value="TreeGrafter"/>
</dbReference>
<gene>
    <name evidence="6" type="primary">rlmF</name>
    <name evidence="6" type="ORF">GCM10010976_14510</name>
</gene>
<keyword evidence="3 6" id="KW-0489">Methyltransferase</keyword>
<dbReference type="NCBIfam" id="NF008725">
    <property type="entry name" value="PRK11727.1"/>
    <property type="match status" value="1"/>
</dbReference>
<dbReference type="GO" id="GO:0052907">
    <property type="term" value="F:23S rRNA (adenine(1618)-N(6))-methyltransferase activity"/>
    <property type="evidence" value="ECO:0007669"/>
    <property type="project" value="TreeGrafter"/>
</dbReference>
<dbReference type="PANTHER" id="PTHR13393:SF0">
    <property type="entry name" value="RNA N6-ADENOSINE-METHYLTRANSFERASE METTL16"/>
    <property type="match status" value="1"/>
</dbReference>
<evidence type="ECO:0000256" key="4">
    <source>
        <dbReference type="ARBA" id="ARBA00022679"/>
    </source>
</evidence>
<dbReference type="InterPro" id="IPR016909">
    <property type="entry name" value="rRNA_lsu_MeTfrase_F"/>
</dbReference>
<dbReference type="PANTHER" id="PTHR13393">
    <property type="entry name" value="SAM-DEPENDENT METHYLTRANSFERASE"/>
    <property type="match status" value="1"/>
</dbReference>
<keyword evidence="7" id="KW-1185">Reference proteome</keyword>
<keyword evidence="4" id="KW-0808">Transferase</keyword>
<keyword evidence="1" id="KW-0963">Cytoplasm</keyword>
<dbReference type="EMBL" id="BMFQ01000002">
    <property type="protein sequence ID" value="GGG44002.1"/>
    <property type="molecule type" value="Genomic_DNA"/>
</dbReference>
<evidence type="ECO:0000313" key="7">
    <source>
        <dbReference type="Proteomes" id="UP000625976"/>
    </source>
</evidence>
<dbReference type="Gene3D" id="3.40.50.150">
    <property type="entry name" value="Vaccinia Virus protein VP39"/>
    <property type="match status" value="1"/>
</dbReference>
<evidence type="ECO:0000256" key="3">
    <source>
        <dbReference type="ARBA" id="ARBA00022603"/>
    </source>
</evidence>
<name>A0A917GG72_9FLAO</name>
<evidence type="ECO:0000256" key="1">
    <source>
        <dbReference type="ARBA" id="ARBA00022490"/>
    </source>
</evidence>
<evidence type="ECO:0000256" key="5">
    <source>
        <dbReference type="ARBA" id="ARBA00022691"/>
    </source>
</evidence>
<reference evidence="6" key="2">
    <citation type="submission" date="2020-09" db="EMBL/GenBank/DDBJ databases">
        <authorList>
            <person name="Sun Q."/>
            <person name="Zhou Y."/>
        </authorList>
    </citation>
    <scope>NUCLEOTIDE SEQUENCE</scope>
    <source>
        <strain evidence="6">CGMCC 1.12751</strain>
    </source>
</reference>